<name>A0A4Q2RZM3_9ACTN</name>
<evidence type="ECO:0000313" key="1">
    <source>
        <dbReference type="EMBL" id="RYB93449.1"/>
    </source>
</evidence>
<dbReference type="Proteomes" id="UP000294071">
    <property type="component" value="Unassembled WGS sequence"/>
</dbReference>
<reference evidence="1 2" key="1">
    <citation type="submission" date="2019-01" db="EMBL/GenBank/DDBJ databases">
        <title>Novel species of Nocardioides.</title>
        <authorList>
            <person name="Liu Q."/>
            <person name="Xin Y.-H."/>
        </authorList>
    </citation>
    <scope>NUCLEOTIDE SEQUENCE [LARGE SCALE GENOMIC DNA]</scope>
    <source>
        <strain evidence="1 2">CGMCC 4.6882</strain>
    </source>
</reference>
<gene>
    <name evidence="1" type="ORF">EUA93_03170</name>
</gene>
<keyword evidence="2" id="KW-1185">Reference proteome</keyword>
<evidence type="ECO:0008006" key="3">
    <source>
        <dbReference type="Google" id="ProtNLM"/>
    </source>
</evidence>
<dbReference type="OrthoDB" id="5186007at2"/>
<comment type="caution">
    <text evidence="1">The sequence shown here is derived from an EMBL/GenBank/DDBJ whole genome shotgun (WGS) entry which is preliminary data.</text>
</comment>
<protein>
    <recommendedName>
        <fullName evidence="3">2-C-methyl-D-erythritol 4-phosphate cytidylyltransferase</fullName>
    </recommendedName>
</protein>
<dbReference type="AlphaFoldDB" id="A0A4Q2RZM3"/>
<proteinExistence type="predicted"/>
<accession>A0A4Q2RZM3</accession>
<dbReference type="EMBL" id="SDWT01000001">
    <property type="protein sequence ID" value="RYB93449.1"/>
    <property type="molecule type" value="Genomic_DNA"/>
</dbReference>
<dbReference type="RefSeq" id="WP_129398665.1">
    <property type="nucleotide sequence ID" value="NZ_SDWT01000001.1"/>
</dbReference>
<organism evidence="1 2">
    <name type="scientific">Nocardioides oleivorans</name>
    <dbReference type="NCBI Taxonomy" id="273676"/>
    <lineage>
        <taxon>Bacteria</taxon>
        <taxon>Bacillati</taxon>
        <taxon>Actinomycetota</taxon>
        <taxon>Actinomycetes</taxon>
        <taxon>Propionibacteriales</taxon>
        <taxon>Nocardioidaceae</taxon>
        <taxon>Nocardioides</taxon>
    </lineage>
</organism>
<evidence type="ECO:0000313" key="2">
    <source>
        <dbReference type="Proteomes" id="UP000294071"/>
    </source>
</evidence>
<sequence>MDPAMIDDDDPTPALGMVVDEGRGALPYQLVHGESLVACAAWALGRSGVDLVDASVPWSGLVEAGEDLVLHDALCPMTPPEFIAACLAASRETGLPVVGVEESGAVLSPVVLPARVLGTLPQQPSPDLGRLVEVLEASYDVQRRVAPAAAARVASADEIAALERLTTPDVDDVQADA</sequence>